<comment type="caution">
    <text evidence="1">The sequence shown here is derived from an EMBL/GenBank/DDBJ whole genome shotgun (WGS) entry which is preliminary data.</text>
</comment>
<dbReference type="AlphaFoldDB" id="A0A5D4K9A9"/>
<gene>
    <name evidence="1" type="ORF">FZC79_17765</name>
</gene>
<sequence>MKKLTDFTPFQWIAAETEPVDFDNWNGSRVLNFIPNRFSHYCKIMHPFYRNLKVLDEKLLWSECVPGEDIEVETGERIWFKDLALKYNLQYTKEISSHSIVHLHGGSGPQYLLFPHEGTMDKETLEEILPVIKSFTMDSCYFQYSLLAAAFYNEPHGDGYLFYGDLGGVFNLYESREHIGSPSYWWNENRDWCLYTDHDLDFSLFGGSKRMLNTLKASDFLEVIEVDRDTRVDYKADVINHPFLKKKGRP</sequence>
<proteinExistence type="predicted"/>
<evidence type="ECO:0000313" key="2">
    <source>
        <dbReference type="Proteomes" id="UP000323317"/>
    </source>
</evidence>
<reference evidence="1 2" key="1">
    <citation type="submission" date="2019-08" db="EMBL/GenBank/DDBJ databases">
        <title>Bacillus genomes from the desert of Cuatro Cienegas, Coahuila.</title>
        <authorList>
            <person name="Olmedo-Alvarez G."/>
        </authorList>
    </citation>
    <scope>NUCLEOTIDE SEQUENCE [LARGE SCALE GENOMIC DNA]</scope>
    <source>
        <strain evidence="1 2">CH40_1T</strain>
    </source>
</reference>
<protein>
    <submittedName>
        <fullName evidence="1">Uncharacterized protein</fullName>
    </submittedName>
</protein>
<dbReference type="Proteomes" id="UP000323317">
    <property type="component" value="Unassembled WGS sequence"/>
</dbReference>
<dbReference type="RefSeq" id="WP_148948119.1">
    <property type="nucleotide sequence ID" value="NZ_VTEH01000016.1"/>
</dbReference>
<dbReference type="EMBL" id="VTEH01000016">
    <property type="protein sequence ID" value="TYR73722.1"/>
    <property type="molecule type" value="Genomic_DNA"/>
</dbReference>
<evidence type="ECO:0000313" key="1">
    <source>
        <dbReference type="EMBL" id="TYR73722.1"/>
    </source>
</evidence>
<organism evidence="1 2">
    <name type="scientific">Rossellomorea vietnamensis</name>
    <dbReference type="NCBI Taxonomy" id="218284"/>
    <lineage>
        <taxon>Bacteria</taxon>
        <taxon>Bacillati</taxon>
        <taxon>Bacillota</taxon>
        <taxon>Bacilli</taxon>
        <taxon>Bacillales</taxon>
        <taxon>Bacillaceae</taxon>
        <taxon>Rossellomorea</taxon>
    </lineage>
</organism>
<name>A0A5D4K9A9_9BACI</name>
<accession>A0A5D4K9A9</accession>